<gene>
    <name evidence="3" type="ORF">E7746_11340</name>
</gene>
<evidence type="ECO:0000259" key="2">
    <source>
        <dbReference type="Pfam" id="PF00535"/>
    </source>
</evidence>
<evidence type="ECO:0000313" key="4">
    <source>
        <dbReference type="Proteomes" id="UP000297031"/>
    </source>
</evidence>
<protein>
    <submittedName>
        <fullName evidence="3">Glycosyltransferase</fullName>
    </submittedName>
</protein>
<feature type="transmembrane region" description="Helical" evidence="1">
    <location>
        <begin position="334"/>
        <end position="355"/>
    </location>
</feature>
<dbReference type="AlphaFoldDB" id="A0A4P7VQ91"/>
<evidence type="ECO:0000256" key="1">
    <source>
        <dbReference type="SAM" id="Phobius"/>
    </source>
</evidence>
<dbReference type="KEGG" id="mgod:E7746_11340"/>
<organism evidence="3 4">
    <name type="scientific">Muribaculum gordoncarteri</name>
    <dbReference type="NCBI Taxonomy" id="2530390"/>
    <lineage>
        <taxon>Bacteria</taxon>
        <taxon>Pseudomonadati</taxon>
        <taxon>Bacteroidota</taxon>
        <taxon>Bacteroidia</taxon>
        <taxon>Bacteroidales</taxon>
        <taxon>Muribaculaceae</taxon>
        <taxon>Muribaculum</taxon>
    </lineage>
</organism>
<dbReference type="PANTHER" id="PTHR22916">
    <property type="entry name" value="GLYCOSYLTRANSFERASE"/>
    <property type="match status" value="1"/>
</dbReference>
<dbReference type="InterPro" id="IPR001173">
    <property type="entry name" value="Glyco_trans_2-like"/>
</dbReference>
<dbReference type="InterPro" id="IPR029044">
    <property type="entry name" value="Nucleotide-diphossugar_trans"/>
</dbReference>
<dbReference type="EMBL" id="CP039393">
    <property type="protein sequence ID" value="QCD36435.1"/>
    <property type="molecule type" value="Genomic_DNA"/>
</dbReference>
<dbReference type="SUPFAM" id="SSF53448">
    <property type="entry name" value="Nucleotide-diphospho-sugar transferases"/>
    <property type="match status" value="1"/>
</dbReference>
<reference evidence="3 4" key="1">
    <citation type="submission" date="2019-02" db="EMBL/GenBank/DDBJ databases">
        <title>Isolation and identification of novel species under the genus Muribaculum.</title>
        <authorList>
            <person name="Miyake S."/>
            <person name="Ding Y."/>
            <person name="Low A."/>
            <person name="Soh M."/>
            <person name="Seedorf H."/>
        </authorList>
    </citation>
    <scope>NUCLEOTIDE SEQUENCE [LARGE SCALE GENOMIC DNA]</scope>
    <source>
        <strain evidence="3 4">TLL-A4</strain>
    </source>
</reference>
<keyword evidence="1" id="KW-0812">Transmembrane</keyword>
<keyword evidence="4" id="KW-1185">Reference proteome</keyword>
<feature type="transmembrane region" description="Helical" evidence="1">
    <location>
        <begin position="361"/>
        <end position="381"/>
    </location>
</feature>
<proteinExistence type="predicted"/>
<accession>A0A4P7VQ91</accession>
<dbReference type="PANTHER" id="PTHR22916:SF3">
    <property type="entry name" value="UDP-GLCNAC:BETAGAL BETA-1,3-N-ACETYLGLUCOSAMINYLTRANSFERASE-LIKE PROTEIN 1"/>
    <property type="match status" value="1"/>
</dbReference>
<dbReference type="Gene3D" id="3.90.550.10">
    <property type="entry name" value="Spore Coat Polysaccharide Biosynthesis Protein SpsA, Chain A"/>
    <property type="match status" value="1"/>
</dbReference>
<dbReference type="GO" id="GO:0016758">
    <property type="term" value="F:hexosyltransferase activity"/>
    <property type="evidence" value="ECO:0007669"/>
    <property type="project" value="UniProtKB-ARBA"/>
</dbReference>
<keyword evidence="1" id="KW-1133">Transmembrane helix</keyword>
<keyword evidence="1" id="KW-0472">Membrane</keyword>
<feature type="transmembrane region" description="Helical" evidence="1">
    <location>
        <begin position="43"/>
        <end position="64"/>
    </location>
</feature>
<name>A0A4P7VQ91_9BACT</name>
<dbReference type="Proteomes" id="UP000297031">
    <property type="component" value="Chromosome"/>
</dbReference>
<evidence type="ECO:0000313" key="3">
    <source>
        <dbReference type="EMBL" id="QCD36435.1"/>
    </source>
</evidence>
<sequence>MALHLAATSSFSRVYAVYCERFCKFAQIIAKSLTVTYNIDNQALIALTLSCLAAATAIAILIIYARRIILVVRNARRQADDTNQVFGLSPASIIVYAYENPDGVAALLPSLLSQDYDGGFEVIVVNDGNDEATDSLLRELEATHKNLYHTFTPHDTRNVSRKKLAITLGIKAAHYESIVLVTADSRITSQRWLEKMARHFNDNEKDIVIGYAFPDLDNVANTPSRGEVQDWLIDIVHYLAAALDGHTYRGDGDNLAYRRSLFFKNKGFSQSLNLSYGDDDVFIHQCATPRNVAVELSRESHVSTSFNNPREAMKHKKLQYTFTSSHAGKWQHRLYGFCLALLWVWLLLTVASIAIAPRNLMVIGANIVVALLLWVPLIASWNSASRALGGHRFFFSVPLALLWRPIRNIIYYIKSHRAHSGQYAWQTLGPSANWSKLTDDTAK</sequence>
<keyword evidence="3" id="KW-0808">Transferase</keyword>
<dbReference type="Pfam" id="PF00535">
    <property type="entry name" value="Glycos_transf_2"/>
    <property type="match status" value="1"/>
</dbReference>
<dbReference type="OrthoDB" id="9800276at2"/>
<feature type="domain" description="Glycosyltransferase 2-like" evidence="2">
    <location>
        <begin position="92"/>
        <end position="262"/>
    </location>
</feature>